<dbReference type="Proteomes" id="UP000000663">
    <property type="component" value="Chromosome"/>
</dbReference>
<dbReference type="eggNOG" id="arCOG11664">
    <property type="taxonomic scope" value="Archaea"/>
</dbReference>
<dbReference type="KEGG" id="rci:RCIX2319"/>
<proteinExistence type="predicted"/>
<name>Q0W2H6_METAR</name>
<reference evidence="1 2" key="1">
    <citation type="journal article" date="2006" name="Science">
        <title>Genome of rice cluster I archaea -- the key methane producers in the rice rhizosphere.</title>
        <authorList>
            <person name="Erkel C."/>
            <person name="Kube M."/>
            <person name="Reinhardt R."/>
            <person name="Liesack W."/>
        </authorList>
    </citation>
    <scope>NUCLEOTIDE SEQUENCE [LARGE SCALE GENOMIC DNA]</scope>
    <source>
        <strain evidence="2">DSM 22066 / NBRC 105507 / MRE50</strain>
    </source>
</reference>
<dbReference type="GeneID" id="5143686"/>
<organism evidence="1 2">
    <name type="scientific">Methanocella arvoryzae (strain DSM 22066 / NBRC 105507 / MRE50)</name>
    <dbReference type="NCBI Taxonomy" id="351160"/>
    <lineage>
        <taxon>Archaea</taxon>
        <taxon>Methanobacteriati</taxon>
        <taxon>Methanobacteriota</taxon>
        <taxon>Stenosarchaea group</taxon>
        <taxon>Methanomicrobia</taxon>
        <taxon>Methanocellales</taxon>
        <taxon>Methanocellaceae</taxon>
        <taxon>Methanocella</taxon>
    </lineage>
</organism>
<keyword evidence="2" id="KW-1185">Reference proteome</keyword>
<protein>
    <submittedName>
        <fullName evidence="1">Uncharacterized protein</fullName>
    </submittedName>
</protein>
<gene>
    <name evidence="1" type="ORF">RCIX2319</name>
</gene>
<dbReference type="RefSeq" id="WP_012035164.1">
    <property type="nucleotide sequence ID" value="NC_009464.1"/>
</dbReference>
<dbReference type="AlphaFoldDB" id="Q0W2H6"/>
<dbReference type="EMBL" id="AM114193">
    <property type="protein sequence ID" value="CAJ37417.1"/>
    <property type="molecule type" value="Genomic_DNA"/>
</dbReference>
<sequence length="118" mass="13691">MRDWDVWQRHPEYTSVIALGGSLPKSMVEKLEKIGFVVDDGSKPAIKAGQLFFLHAKNSMEKYEYFRKVDEFKNKYGEEPLPVHLEELPELIMRFVGDVSVEQCLQISNFALDELLKK</sequence>
<evidence type="ECO:0000313" key="2">
    <source>
        <dbReference type="Proteomes" id="UP000000663"/>
    </source>
</evidence>
<accession>Q0W2H6</accession>
<dbReference type="OrthoDB" id="145199at2157"/>
<evidence type="ECO:0000313" key="1">
    <source>
        <dbReference type="EMBL" id="CAJ37417.1"/>
    </source>
</evidence>